<proteinExistence type="predicted"/>
<comment type="caution">
    <text evidence="2">The sequence shown here is derived from an EMBL/GenBank/DDBJ whole genome shotgun (WGS) entry which is preliminary data.</text>
</comment>
<sequence>MSLKYVDEKWQFSAIPNIEESNFNKTLERFYDMGITGLTRENIQNSLDGKLLYSSDPVIVKIKTGSINENHIPGINEVKERISNLKGQNDYARETISHMKSKLNQDEVRYISFEDKNTRGLAGARNGQSGNPQDTWGIYAYNKGVHFKEQDNEVEESRGGSHGVGKIASNAASDLFTMYFANCDENGEQHLGGTVQLIEHMYKGQAYRSTGYFTDVEVMDNNKTKFYPFENHFHEIFQKKTRGLKIIIPYLREDYDDERSIIKSVCDSFFISITLGKLEVHVNGNRIAKDTIKDYVFDEYYYSQDISEIKKEFTPLYLNTYLKEPPKEIIVSNGEEEFKFNLYFKYDENISKGRVAIIRTIGMKIEDFKVKSNATKPFNAVLIGGNREDAYLKSLENESHTKLSKDHFSDRRLKKLATRFINKLSEEIAKVIQEAIDENNPIDGKMDTEEILYLDGEAFKKDLEGSMGTVKVSDGTSLVKSSGKHHKKEKRDKRNHKQEVINSKNKRTQKREPLKWQKTKDESIQEGKGRYSAHPDMVERVILKDKELIMFDFSSSDKINGAKTCDIALSIVDGMGQEYQNEFKINSSYQEVVDLNAGQRCKYTKNIIKDVEIKEGIAQLQFSLRNNFNRSLKFVYYVEV</sequence>
<dbReference type="RefSeq" id="WP_216686943.1">
    <property type="nucleotide sequence ID" value="NZ_CAUPKR010000004.1"/>
</dbReference>
<dbReference type="EMBL" id="JAHLZF010000005">
    <property type="protein sequence ID" value="MBU6080343.1"/>
    <property type="molecule type" value="Genomic_DNA"/>
</dbReference>
<evidence type="ECO:0000313" key="2">
    <source>
        <dbReference type="EMBL" id="MBU6080343.1"/>
    </source>
</evidence>
<protein>
    <submittedName>
        <fullName evidence="2">Uncharacterized protein</fullName>
    </submittedName>
</protein>
<organism evidence="2 3">
    <name type="scientific">Allobacillus halotolerans</name>
    <dbReference type="NCBI Taxonomy" id="570278"/>
    <lineage>
        <taxon>Bacteria</taxon>
        <taxon>Bacillati</taxon>
        <taxon>Bacillota</taxon>
        <taxon>Bacilli</taxon>
        <taxon>Bacillales</taxon>
        <taxon>Bacillaceae</taxon>
        <taxon>Allobacillus</taxon>
    </lineage>
</organism>
<feature type="region of interest" description="Disordered" evidence="1">
    <location>
        <begin position="474"/>
        <end position="531"/>
    </location>
</feature>
<keyword evidence="3" id="KW-1185">Reference proteome</keyword>
<feature type="compositionally biased region" description="Basic and acidic residues" evidence="1">
    <location>
        <begin position="510"/>
        <end position="529"/>
    </location>
</feature>
<evidence type="ECO:0000256" key="1">
    <source>
        <dbReference type="SAM" id="MobiDB-lite"/>
    </source>
</evidence>
<accession>A0ABS6GN58</accession>
<evidence type="ECO:0000313" key="3">
    <source>
        <dbReference type="Proteomes" id="UP000812672"/>
    </source>
</evidence>
<reference evidence="2 3" key="1">
    <citation type="journal article" date="2011" name="Int. J. Syst. Evol. Microbiol.">
        <title>Allobacillus halotolerans gen. nov., sp. nov. isolated from shrimp paste.</title>
        <authorList>
            <person name="Sheu S.Y."/>
            <person name="Arun A.B."/>
            <person name="Jiang S.R."/>
            <person name="Young C.C."/>
            <person name="Chen W.M."/>
        </authorList>
    </citation>
    <scope>NUCLEOTIDE SEQUENCE [LARGE SCALE GENOMIC DNA]</scope>
    <source>
        <strain evidence="2 3">LMG 24826</strain>
    </source>
</reference>
<dbReference type="Proteomes" id="UP000812672">
    <property type="component" value="Unassembled WGS sequence"/>
</dbReference>
<name>A0ABS6GN58_9BACI</name>
<gene>
    <name evidence="2" type="ORF">KQ486_04885</name>
</gene>
<feature type="compositionally biased region" description="Basic residues" evidence="1">
    <location>
        <begin position="482"/>
        <end position="496"/>
    </location>
</feature>